<feature type="chain" id="PRO_5042834201" evidence="1">
    <location>
        <begin position="28"/>
        <end position="152"/>
    </location>
</feature>
<name>A0AAN7ZYH3_9PEZI</name>
<reference evidence="2" key="1">
    <citation type="submission" date="2023-08" db="EMBL/GenBank/DDBJ databases">
        <title>Black Yeasts Isolated from many extreme environments.</title>
        <authorList>
            <person name="Coleine C."/>
            <person name="Stajich J.E."/>
            <person name="Selbmann L."/>
        </authorList>
    </citation>
    <scope>NUCLEOTIDE SEQUENCE</scope>
    <source>
        <strain evidence="2">CCFEE 5810</strain>
    </source>
</reference>
<dbReference type="EMBL" id="JAVRQU010000022">
    <property type="protein sequence ID" value="KAK5691224.1"/>
    <property type="molecule type" value="Genomic_DNA"/>
</dbReference>
<protein>
    <submittedName>
        <fullName evidence="2">Uncharacterized protein</fullName>
    </submittedName>
</protein>
<sequence length="152" mass="16094">MRVKHAHHDVEVSDVLMLLLPVGIAHAAKSTPTHDVDIPDGPECDRCPTIRPTLHAPSTVYHGKNSMNLAAWETDRTVNGTTWTVSPSVSQAGGRHASPVLQEQDIIQNGPRVDGCPKTKPTLSTSGVTPDVAIPVARMVHASTAALPPSPP</sequence>
<accession>A0AAN7ZYH3</accession>
<comment type="caution">
    <text evidence="2">The sequence shown here is derived from an EMBL/GenBank/DDBJ whole genome shotgun (WGS) entry which is preliminary data.</text>
</comment>
<dbReference type="AlphaFoldDB" id="A0AAN7ZYH3"/>
<evidence type="ECO:0000313" key="3">
    <source>
        <dbReference type="Proteomes" id="UP001310594"/>
    </source>
</evidence>
<gene>
    <name evidence="2" type="ORF">LTR97_011876</name>
</gene>
<dbReference type="Proteomes" id="UP001310594">
    <property type="component" value="Unassembled WGS sequence"/>
</dbReference>
<evidence type="ECO:0000256" key="1">
    <source>
        <dbReference type="SAM" id="SignalP"/>
    </source>
</evidence>
<proteinExistence type="predicted"/>
<evidence type="ECO:0000313" key="2">
    <source>
        <dbReference type="EMBL" id="KAK5691224.1"/>
    </source>
</evidence>
<feature type="signal peptide" evidence="1">
    <location>
        <begin position="1"/>
        <end position="27"/>
    </location>
</feature>
<keyword evidence="1" id="KW-0732">Signal</keyword>
<organism evidence="2 3">
    <name type="scientific">Elasticomyces elasticus</name>
    <dbReference type="NCBI Taxonomy" id="574655"/>
    <lineage>
        <taxon>Eukaryota</taxon>
        <taxon>Fungi</taxon>
        <taxon>Dikarya</taxon>
        <taxon>Ascomycota</taxon>
        <taxon>Pezizomycotina</taxon>
        <taxon>Dothideomycetes</taxon>
        <taxon>Dothideomycetidae</taxon>
        <taxon>Mycosphaerellales</taxon>
        <taxon>Teratosphaeriaceae</taxon>
        <taxon>Elasticomyces</taxon>
    </lineage>
</organism>